<dbReference type="EMBL" id="JAQOUE010000001">
    <property type="protein sequence ID" value="MDT7042796.1"/>
    <property type="molecule type" value="Genomic_DNA"/>
</dbReference>
<feature type="transmembrane region" description="Helical" evidence="1">
    <location>
        <begin position="39"/>
        <end position="60"/>
    </location>
</feature>
<protein>
    <submittedName>
        <fullName evidence="3">DUF2892 domain-containing protein</fullName>
    </submittedName>
</protein>
<gene>
    <name evidence="3" type="ORF">PPG34_10570</name>
</gene>
<reference evidence="3 4" key="1">
    <citation type="journal article" date="2023" name="ISME J.">
        <title>Cultivation and genomic characterization of novel and ubiquitous marine nitrite-oxidizing bacteria from the Nitrospirales.</title>
        <authorList>
            <person name="Mueller A.J."/>
            <person name="Daebeler A."/>
            <person name="Herbold C.W."/>
            <person name="Kirkegaard R.H."/>
            <person name="Daims H."/>
        </authorList>
    </citation>
    <scope>NUCLEOTIDE SEQUENCE [LARGE SCALE GENOMIC DNA]</scope>
    <source>
        <strain evidence="3 4">EB</strain>
    </source>
</reference>
<dbReference type="RefSeq" id="WP_313833253.1">
    <property type="nucleotide sequence ID" value="NZ_JAQOUE010000001.1"/>
</dbReference>
<evidence type="ECO:0000313" key="3">
    <source>
        <dbReference type="EMBL" id="MDT7042796.1"/>
    </source>
</evidence>
<keyword evidence="4" id="KW-1185">Reference proteome</keyword>
<name>A0ABU3K8S7_9BACT</name>
<feature type="domain" description="Inner membrane protein YgaP-like transmembrane" evidence="2">
    <location>
        <begin position="3"/>
        <end position="67"/>
    </location>
</feature>
<organism evidence="3 4">
    <name type="scientific">Candidatus Nitronereus thalassa</name>
    <dbReference type="NCBI Taxonomy" id="3020898"/>
    <lineage>
        <taxon>Bacteria</taxon>
        <taxon>Pseudomonadati</taxon>
        <taxon>Nitrospirota</taxon>
        <taxon>Nitrospiria</taxon>
        <taxon>Nitrospirales</taxon>
        <taxon>Nitrospiraceae</taxon>
        <taxon>Candidatus Nitronereus</taxon>
    </lineage>
</organism>
<sequence length="75" mass="8184">MITKNVGKKEGIFRIVLGLGLLALPPMFQFPVWATTVTYGFGLVALITGIIGYCPGWHLFGINTCHKDDSNQSTN</sequence>
<dbReference type="Proteomes" id="UP001250932">
    <property type="component" value="Unassembled WGS sequence"/>
</dbReference>
<evidence type="ECO:0000256" key="1">
    <source>
        <dbReference type="SAM" id="Phobius"/>
    </source>
</evidence>
<feature type="transmembrane region" description="Helical" evidence="1">
    <location>
        <begin position="12"/>
        <end position="33"/>
    </location>
</feature>
<evidence type="ECO:0000259" key="2">
    <source>
        <dbReference type="Pfam" id="PF11127"/>
    </source>
</evidence>
<comment type="caution">
    <text evidence="3">The sequence shown here is derived from an EMBL/GenBank/DDBJ whole genome shotgun (WGS) entry which is preliminary data.</text>
</comment>
<dbReference type="Pfam" id="PF11127">
    <property type="entry name" value="YgaP-like_TM"/>
    <property type="match status" value="1"/>
</dbReference>
<keyword evidence="1" id="KW-0812">Transmembrane</keyword>
<accession>A0ABU3K8S7</accession>
<dbReference type="InterPro" id="IPR021309">
    <property type="entry name" value="YgaP-like_TM"/>
</dbReference>
<proteinExistence type="predicted"/>
<keyword evidence="1" id="KW-0472">Membrane</keyword>
<keyword evidence="1" id="KW-1133">Transmembrane helix</keyword>
<evidence type="ECO:0000313" key="4">
    <source>
        <dbReference type="Proteomes" id="UP001250932"/>
    </source>
</evidence>